<keyword evidence="1" id="KW-0472">Membrane</keyword>
<dbReference type="EMBL" id="MKGL01000109">
    <property type="protein sequence ID" value="RNF06430.1"/>
    <property type="molecule type" value="Genomic_DNA"/>
</dbReference>
<evidence type="ECO:0000256" key="1">
    <source>
        <dbReference type="SAM" id="Phobius"/>
    </source>
</evidence>
<dbReference type="AlphaFoldDB" id="A0A3R7LZQ3"/>
<proteinExistence type="predicted"/>
<evidence type="ECO:0000313" key="2">
    <source>
        <dbReference type="EMBL" id="RNF06430.1"/>
    </source>
</evidence>
<accession>A0A3R7LZQ3</accession>
<sequence>MYMCGETCVFKAEPSYYHCIIFFICGFSRSRNPHLLSLAVTLLVTCIDEPWKDAFLLLSTLQLRDGVLLRLLLFTHLLLESHVVIVVFHALLLGSLERLLLAALTGRHCVRDALVVS</sequence>
<keyword evidence="1" id="KW-0812">Transmembrane</keyword>
<dbReference type="RefSeq" id="XP_029239252.1">
    <property type="nucleotide sequence ID" value="XM_029380847.1"/>
</dbReference>
<feature type="transmembrane region" description="Helical" evidence="1">
    <location>
        <begin position="67"/>
        <end position="92"/>
    </location>
</feature>
<evidence type="ECO:0000313" key="3">
    <source>
        <dbReference type="Proteomes" id="UP000283634"/>
    </source>
</evidence>
<name>A0A3R7LZQ3_TRYRA</name>
<keyword evidence="1" id="KW-1133">Transmembrane helix</keyword>
<protein>
    <submittedName>
        <fullName evidence="2">Uncharacterized protein</fullName>
    </submittedName>
</protein>
<organism evidence="2 3">
    <name type="scientific">Trypanosoma rangeli</name>
    <dbReference type="NCBI Taxonomy" id="5698"/>
    <lineage>
        <taxon>Eukaryota</taxon>
        <taxon>Discoba</taxon>
        <taxon>Euglenozoa</taxon>
        <taxon>Kinetoplastea</taxon>
        <taxon>Metakinetoplastina</taxon>
        <taxon>Trypanosomatida</taxon>
        <taxon>Trypanosomatidae</taxon>
        <taxon>Trypanosoma</taxon>
        <taxon>Herpetosoma</taxon>
    </lineage>
</organism>
<dbReference type="GeneID" id="40327830"/>
<dbReference type="Proteomes" id="UP000283634">
    <property type="component" value="Unassembled WGS sequence"/>
</dbReference>
<comment type="caution">
    <text evidence="2">The sequence shown here is derived from an EMBL/GenBank/DDBJ whole genome shotgun (WGS) entry which is preliminary data.</text>
</comment>
<keyword evidence="3" id="KW-1185">Reference proteome</keyword>
<reference evidence="2 3" key="1">
    <citation type="journal article" date="2018" name="BMC Genomics">
        <title>Genomic comparison of Trypanosoma conorhini and Trypanosoma rangeli to Trypanosoma cruzi strains of high and low virulence.</title>
        <authorList>
            <person name="Bradwell K.R."/>
            <person name="Koparde V.N."/>
            <person name="Matveyev A.V."/>
            <person name="Serrano M.G."/>
            <person name="Alves J.M."/>
            <person name="Parikh H."/>
            <person name="Huang B."/>
            <person name="Lee V."/>
            <person name="Espinosa-Alvarez O."/>
            <person name="Ortiz P.A."/>
            <person name="Costa-Martins A.G."/>
            <person name="Teixeira M.M."/>
            <person name="Buck G.A."/>
        </authorList>
    </citation>
    <scope>NUCLEOTIDE SEQUENCE [LARGE SCALE GENOMIC DNA]</scope>
    <source>
        <strain evidence="2 3">AM80</strain>
    </source>
</reference>
<gene>
    <name evidence="2" type="ORF">TraAM80_03897</name>
</gene>